<dbReference type="Pfam" id="PF02887">
    <property type="entry name" value="PK_C"/>
    <property type="match status" value="1"/>
</dbReference>
<dbReference type="InterPro" id="IPR040442">
    <property type="entry name" value="Pyrv_kinase-like_dom_sf"/>
</dbReference>
<comment type="pathway">
    <text evidence="2">Carbohydrate degradation; glycolysis; pyruvate from D-glyceraldehyde 3-phosphate: step 5/5.</text>
</comment>
<dbReference type="Pfam" id="PF00224">
    <property type="entry name" value="PK"/>
    <property type="match status" value="2"/>
</dbReference>
<feature type="domain" description="Pyruvate kinase barrel" evidence="14">
    <location>
        <begin position="207"/>
        <end position="393"/>
    </location>
</feature>
<dbReference type="InterPro" id="IPR015813">
    <property type="entry name" value="Pyrv/PenolPyrv_kinase-like_dom"/>
</dbReference>
<keyword evidence="7" id="KW-0547">Nucleotide-binding</keyword>
<comment type="cofactor">
    <cofactor evidence="1">
        <name>K(+)</name>
        <dbReference type="ChEBI" id="CHEBI:29103"/>
    </cofactor>
</comment>
<keyword evidence="12" id="KW-0670">Pyruvate</keyword>
<dbReference type="InterPro" id="IPR001697">
    <property type="entry name" value="Pyr_Knase"/>
</dbReference>
<name>A0AAU9J9W2_9CILI</name>
<evidence type="ECO:0000256" key="10">
    <source>
        <dbReference type="ARBA" id="ARBA00022842"/>
    </source>
</evidence>
<evidence type="ECO:0000256" key="7">
    <source>
        <dbReference type="ARBA" id="ARBA00022741"/>
    </source>
</evidence>
<evidence type="ECO:0000256" key="11">
    <source>
        <dbReference type="ARBA" id="ARBA00023152"/>
    </source>
</evidence>
<dbReference type="SUPFAM" id="SSF51621">
    <property type="entry name" value="Phosphoenolpyruvate/pyruvate domain"/>
    <property type="match status" value="1"/>
</dbReference>
<evidence type="ECO:0000256" key="1">
    <source>
        <dbReference type="ARBA" id="ARBA00001958"/>
    </source>
</evidence>
<dbReference type="Proteomes" id="UP001162131">
    <property type="component" value="Unassembled WGS sequence"/>
</dbReference>
<evidence type="ECO:0000256" key="13">
    <source>
        <dbReference type="SAM" id="MobiDB-lite"/>
    </source>
</evidence>
<comment type="caution">
    <text evidence="16">The sequence shown here is derived from an EMBL/GenBank/DDBJ whole genome shotgun (WGS) entry which is preliminary data.</text>
</comment>
<accession>A0AAU9J9W2</accession>
<evidence type="ECO:0000256" key="5">
    <source>
        <dbReference type="ARBA" id="ARBA00022679"/>
    </source>
</evidence>
<evidence type="ECO:0000256" key="2">
    <source>
        <dbReference type="ARBA" id="ARBA00004997"/>
    </source>
</evidence>
<dbReference type="GO" id="GO:0000287">
    <property type="term" value="F:magnesium ion binding"/>
    <property type="evidence" value="ECO:0007669"/>
    <property type="project" value="InterPro"/>
</dbReference>
<dbReference type="PANTHER" id="PTHR11817">
    <property type="entry name" value="PYRUVATE KINASE"/>
    <property type="match status" value="1"/>
</dbReference>
<evidence type="ECO:0000256" key="3">
    <source>
        <dbReference type="ARBA" id="ARBA00008663"/>
    </source>
</evidence>
<reference evidence="16" key="1">
    <citation type="submission" date="2021-09" db="EMBL/GenBank/DDBJ databases">
        <authorList>
            <consortium name="AG Swart"/>
            <person name="Singh M."/>
            <person name="Singh A."/>
            <person name="Seah K."/>
            <person name="Emmerich C."/>
        </authorList>
    </citation>
    <scope>NUCLEOTIDE SEQUENCE</scope>
    <source>
        <strain evidence="16">ATCC30299</strain>
    </source>
</reference>
<evidence type="ECO:0000256" key="4">
    <source>
        <dbReference type="ARBA" id="ARBA00012142"/>
    </source>
</evidence>
<evidence type="ECO:0000259" key="14">
    <source>
        <dbReference type="Pfam" id="PF00224"/>
    </source>
</evidence>
<keyword evidence="6" id="KW-0479">Metal-binding</keyword>
<dbReference type="InterPro" id="IPR015806">
    <property type="entry name" value="Pyrv_Knase_insert_dom_sf"/>
</dbReference>
<comment type="similarity">
    <text evidence="3">Belongs to the pyruvate kinase family.</text>
</comment>
<evidence type="ECO:0000256" key="12">
    <source>
        <dbReference type="ARBA" id="ARBA00023317"/>
    </source>
</evidence>
<dbReference type="GO" id="GO:0030955">
    <property type="term" value="F:potassium ion binding"/>
    <property type="evidence" value="ECO:0007669"/>
    <property type="project" value="InterPro"/>
</dbReference>
<protein>
    <recommendedName>
        <fullName evidence="4">pyruvate kinase</fullName>
        <ecNumber evidence="4">2.7.1.40</ecNumber>
    </recommendedName>
</protein>
<evidence type="ECO:0000313" key="17">
    <source>
        <dbReference type="Proteomes" id="UP001162131"/>
    </source>
</evidence>
<proteinExistence type="inferred from homology"/>
<dbReference type="Gene3D" id="2.40.33.10">
    <property type="entry name" value="PK beta-barrel domain-like"/>
    <property type="match status" value="2"/>
</dbReference>
<dbReference type="InterPro" id="IPR036918">
    <property type="entry name" value="Pyrv_Knase_C_sf"/>
</dbReference>
<dbReference type="GO" id="GO:0016301">
    <property type="term" value="F:kinase activity"/>
    <property type="evidence" value="ECO:0007669"/>
    <property type="project" value="UniProtKB-KW"/>
</dbReference>
<dbReference type="GO" id="GO:0005524">
    <property type="term" value="F:ATP binding"/>
    <property type="evidence" value="ECO:0007669"/>
    <property type="project" value="UniProtKB-KW"/>
</dbReference>
<feature type="compositionally biased region" description="Basic residues" evidence="13">
    <location>
        <begin position="193"/>
        <end position="206"/>
    </location>
</feature>
<dbReference type="GO" id="GO:0004743">
    <property type="term" value="F:pyruvate kinase activity"/>
    <property type="evidence" value="ECO:0007669"/>
    <property type="project" value="UniProtKB-EC"/>
</dbReference>
<dbReference type="InterPro" id="IPR011037">
    <property type="entry name" value="Pyrv_Knase-like_insert_dom_sf"/>
</dbReference>
<dbReference type="SUPFAM" id="SSF52935">
    <property type="entry name" value="PK C-terminal domain-like"/>
    <property type="match status" value="1"/>
</dbReference>
<keyword evidence="5" id="KW-0808">Transferase</keyword>
<evidence type="ECO:0000256" key="6">
    <source>
        <dbReference type="ARBA" id="ARBA00022723"/>
    </source>
</evidence>
<organism evidence="16 17">
    <name type="scientific">Blepharisma stoltei</name>
    <dbReference type="NCBI Taxonomy" id="1481888"/>
    <lineage>
        <taxon>Eukaryota</taxon>
        <taxon>Sar</taxon>
        <taxon>Alveolata</taxon>
        <taxon>Ciliophora</taxon>
        <taxon>Postciliodesmatophora</taxon>
        <taxon>Heterotrichea</taxon>
        <taxon>Heterotrichida</taxon>
        <taxon>Blepharismidae</taxon>
        <taxon>Blepharisma</taxon>
    </lineage>
</organism>
<dbReference type="Gene3D" id="3.20.20.60">
    <property type="entry name" value="Phosphoenolpyruvate-binding domains"/>
    <property type="match status" value="2"/>
</dbReference>
<dbReference type="EMBL" id="CAJZBQ010000025">
    <property type="protein sequence ID" value="CAG9320328.1"/>
    <property type="molecule type" value="Genomic_DNA"/>
</dbReference>
<dbReference type="EC" id="2.7.1.40" evidence="4"/>
<gene>
    <name evidence="16" type="ORF">BSTOLATCC_MIC26245</name>
</gene>
<keyword evidence="11" id="KW-0324">Glycolysis</keyword>
<dbReference type="Gene3D" id="3.40.1380.20">
    <property type="entry name" value="Pyruvate kinase, C-terminal domain"/>
    <property type="match status" value="1"/>
</dbReference>
<keyword evidence="17" id="KW-1185">Reference proteome</keyword>
<keyword evidence="8" id="KW-0418">Kinase</keyword>
<feature type="domain" description="Pyruvate kinase C-terminal" evidence="15">
    <location>
        <begin position="429"/>
        <end position="541"/>
    </location>
</feature>
<keyword evidence="10" id="KW-0460">Magnesium</keyword>
<evidence type="ECO:0000256" key="8">
    <source>
        <dbReference type="ARBA" id="ARBA00022777"/>
    </source>
</evidence>
<keyword evidence="9" id="KW-0067">ATP-binding</keyword>
<evidence type="ECO:0000259" key="15">
    <source>
        <dbReference type="Pfam" id="PF02887"/>
    </source>
</evidence>
<dbReference type="InterPro" id="IPR015795">
    <property type="entry name" value="Pyrv_Knase_C"/>
</dbReference>
<feature type="domain" description="Pyruvate kinase barrel" evidence="14">
    <location>
        <begin position="6"/>
        <end position="142"/>
    </location>
</feature>
<feature type="region of interest" description="Disordered" evidence="13">
    <location>
        <begin position="184"/>
        <end position="206"/>
    </location>
</feature>
<dbReference type="AlphaFoldDB" id="A0AAU9J9W2"/>
<dbReference type="InterPro" id="IPR015793">
    <property type="entry name" value="Pyrv_Knase_brl"/>
</dbReference>
<evidence type="ECO:0000256" key="9">
    <source>
        <dbReference type="ARBA" id="ARBA00022840"/>
    </source>
</evidence>
<sequence length="544" mass="60200">MAHLARKTKIACTLGKSSSSKEVLIELLRSGMDIARISDRFLTISKQEVLTNLREAMDEAGIHVGIMVGLRESDLRLGYHSSNEPLILQKEDTVQIITTPIAGIEGHAIQCNNMEFPNLVIPGDHLLIDFGKIVFTVIEIRDIVKTPDPADILDHRLNGSSDDLHHHMKTSGSMNEFPTYKTEGMHKSDSFHSRPKRTKPKTAKHRSQKVVICRVEQNCTFLADKPVHIRPIGKREAPVSYANDIEDIKDATWASENDLDFLVYKQVRDEIDLADVFTVPLPNIKKYIGIQNKDSADLKESLIRSADGIVIGRGMLALETSLAEVCRMQKEIIKLCNELGKPVVISTQLLESMVHKHTPSSSEVTDITNAVLDGCDALLLTGETAYGDNPVAALQACSRICLEAERFLDYQSQCESILSTIRENITVAENICYCAVRSILTLNGKLIVCLTQSGYTAQLISRFMPPCMILALTDSMKTLHSLRIVRGVYPVFIKNYQGPLIGQAMEIIKQTGLGKVGDVVAYLGSFEDHFEAGATSSLKIITIV</sequence>
<dbReference type="SUPFAM" id="SSF50800">
    <property type="entry name" value="PK beta-barrel domain-like"/>
    <property type="match status" value="1"/>
</dbReference>
<evidence type="ECO:0000313" key="16">
    <source>
        <dbReference type="EMBL" id="CAG9320328.1"/>
    </source>
</evidence>